<feature type="repeat" description="ANK" evidence="3">
    <location>
        <begin position="1162"/>
        <end position="1194"/>
    </location>
</feature>
<reference evidence="11" key="2">
    <citation type="submission" date="2023-06" db="EMBL/GenBank/DDBJ databases">
        <authorList>
            <consortium name="Lawrence Berkeley National Laboratory"/>
            <person name="Haridas S."/>
            <person name="Hensen N."/>
            <person name="Bonometti L."/>
            <person name="Westerberg I."/>
            <person name="Brannstrom I.O."/>
            <person name="Guillou S."/>
            <person name="Cros-Aarteil S."/>
            <person name="Calhoun S."/>
            <person name="Kuo A."/>
            <person name="Mondo S."/>
            <person name="Pangilinan J."/>
            <person name="Riley R."/>
            <person name="Labutti K."/>
            <person name="Andreopoulos B."/>
            <person name="Lipzen A."/>
            <person name="Chen C."/>
            <person name="Yanf M."/>
            <person name="Daum C."/>
            <person name="Ng V."/>
            <person name="Clum A."/>
            <person name="Steindorff A."/>
            <person name="Ohm R."/>
            <person name="Martin F."/>
            <person name="Silar P."/>
            <person name="Natvig D."/>
            <person name="Lalanne C."/>
            <person name="Gautier V."/>
            <person name="Ament-Velasquez S.L."/>
            <person name="Kruys A."/>
            <person name="Hutchinson M.I."/>
            <person name="Powell A.J."/>
            <person name="Barry K."/>
            <person name="Miller A.N."/>
            <person name="Grigoriev I.V."/>
            <person name="Debuchy R."/>
            <person name="Gladieux P."/>
            <person name="Thoren M.H."/>
            <person name="Johannesson H."/>
        </authorList>
    </citation>
    <scope>NUCLEOTIDE SEQUENCE</scope>
    <source>
        <strain evidence="11">CBS 168.71</strain>
    </source>
</reference>
<dbReference type="InterPro" id="IPR027417">
    <property type="entry name" value="P-loop_NTPase"/>
</dbReference>
<dbReference type="EMBL" id="JAUEPN010000001">
    <property type="protein sequence ID" value="KAK3299912.1"/>
    <property type="molecule type" value="Genomic_DNA"/>
</dbReference>
<feature type="repeat" description="ANK" evidence="3">
    <location>
        <begin position="1095"/>
        <end position="1127"/>
    </location>
</feature>
<dbReference type="SMART" id="SM00248">
    <property type="entry name" value="ANK"/>
    <property type="match status" value="7"/>
</dbReference>
<accession>A0AAE0LW99</accession>
<sequence>MRTDDIIAALAGTYSLINSTAPWGSNPVGLLTYTRYGYMAANTAATEESLRPANIRWPPKDTDADEDWVLVGRHAMSYAGPFSVSPSVPATKYSGQLLHGPIVAASVPAMVGSTSKRNYVVHEREEATYLSEIWWKRVLRFSGLALVKLWPAPTPFVGTFGQVPSGSSGSSISLKVISIGTMKFRHRLKRLRERYRRLRGSRPTGAESSNLPDPEGDCVPPVEHDPIKAFTNWAHPKPSMIKYARSGHATPPNCVDPEPETQEPSTGLWDRAYKALGEQEPRLVEKYEDLLFDELETIDGTADGANDTMTANTSDKLGRERLQTIVERGLKRLEEKKLKYTIAGHEIAVGDRIAQAADLVLWAKDWISFATKTSPEASIAWAGISVVLPLLTNPRTAEEANRDGFAYVTTRMSYYAAFEPLVFRLGQSCNPGDEELMAQVTTHIVDLYEKILEFQLRTVLRFYQSRRRGLARDMVRYDDWEGWQRDITRLEDVVNQDLERINAFVAREKLEEHNEKLEELRKASARSLGAMQGLLATHQEHLQVAKQALEIQTGMVKQNRTDKEEQCHQLFRLTAGTKDVSYEWYKDRVEDRVEDTCQWFLGHDNFRQWLDQDSGPLLVSADPGCGKSVLAKYLIDHALPRPPNGSICYFFFKDQDQNTVSQALCALLHQLFTHKPLLIRHAMSKHAQDGSALVRNTAALWSILEDVIQDVQTGPVILVLDALDECLEPEFRDLARRLKQLHRKMRHQSHGKIRTLLTCRPYEGIVAEFRDLVGDFPFIRIPGEDESDAIGREVNLVVAHRVEQLAQEKELGDEVKGRLKQRLLEIKHRTYLWVYLVFDFLKEFDFKKTMKGVDASIATLPDNVNQAYEKILTKSRETSMVRKALSIILVAGRPLTLSEMNIAVNTDTDASTPEALDLESEKDFQARLRNWCGLFVSVYHGKIYFLHQTAREFLLAPPSPLMAAIPTSHWQQSITARSAHQVLAEVCVAYLDLFNSPETSPSGSCVGLLDYSANYWADHFREASFSGSISTVHRALRIYDMDLESVSKWYQIYRDSHFGAPSKAESLHLAAYFGHEVVVKLLLDGGANIEAEDKDDETPLAWAVEEGYEAVVKLLLDKGANIEAEDNFGQTPLGWAADRGREAVVKLLLDKGADFEANDNYYRRTPLGQAANQGYEGVVKLLLDGGANIEAKDKDGQTPLVRAADEGHETVVKVLLDKGANIEAKGADGQAPLALAAENGHEAVVKLLLDNGANIEAKDKSGRTAIAWAIDEGREAVVKVLLDRGANIEAKYKTGRTAVSRATDEGREAAVKLLKNRWANTS</sequence>
<keyword evidence="1" id="KW-0677">Repeat</keyword>
<evidence type="ECO:0008006" key="13">
    <source>
        <dbReference type="Google" id="ProtNLM"/>
    </source>
</evidence>
<dbReference type="Gene3D" id="3.40.50.300">
    <property type="entry name" value="P-loop containing nucleotide triphosphate hydrolases"/>
    <property type="match status" value="1"/>
</dbReference>
<feature type="repeat" description="ANK" evidence="3">
    <location>
        <begin position="1228"/>
        <end position="1260"/>
    </location>
</feature>
<dbReference type="InterPro" id="IPR036770">
    <property type="entry name" value="Ankyrin_rpt-contain_sf"/>
</dbReference>
<dbReference type="Pfam" id="PF23239">
    <property type="entry name" value="DUF7069"/>
    <property type="match status" value="1"/>
</dbReference>
<dbReference type="Pfam" id="PF17100">
    <property type="entry name" value="NACHT_N"/>
    <property type="match status" value="1"/>
</dbReference>
<feature type="domain" description="NWD NACHT-NTPase N-terminal" evidence="7">
    <location>
        <begin position="268"/>
        <end position="497"/>
    </location>
</feature>
<dbReference type="SUPFAM" id="SSF48403">
    <property type="entry name" value="Ankyrin repeat"/>
    <property type="match status" value="1"/>
</dbReference>
<dbReference type="PANTHER" id="PTHR24126:SF14">
    <property type="entry name" value="ANK_REP_REGION DOMAIN-CONTAINING PROTEIN"/>
    <property type="match status" value="1"/>
</dbReference>
<dbReference type="Pfam" id="PF12796">
    <property type="entry name" value="Ank_2"/>
    <property type="match status" value="3"/>
</dbReference>
<feature type="domain" description="Lipocalin-like" evidence="6">
    <location>
        <begin position="20"/>
        <end position="127"/>
    </location>
</feature>
<evidence type="ECO:0000313" key="12">
    <source>
        <dbReference type="Proteomes" id="UP001278766"/>
    </source>
</evidence>
<dbReference type="Pfam" id="PF24883">
    <property type="entry name" value="NPHP3_N"/>
    <property type="match status" value="1"/>
</dbReference>
<keyword evidence="12" id="KW-1185">Reference proteome</keyword>
<dbReference type="SUPFAM" id="SSF52540">
    <property type="entry name" value="P-loop containing nucleoside triphosphate hydrolases"/>
    <property type="match status" value="1"/>
</dbReference>
<dbReference type="InterPro" id="IPR024311">
    <property type="entry name" value="Lipocalin-like"/>
</dbReference>
<dbReference type="PROSITE" id="PS50088">
    <property type="entry name" value="ANK_REPEAT"/>
    <property type="match status" value="7"/>
</dbReference>
<evidence type="ECO:0000256" key="5">
    <source>
        <dbReference type="SAM" id="MobiDB-lite"/>
    </source>
</evidence>
<protein>
    <recommendedName>
        <fullName evidence="13">NWD NACHT-NTPase N-terminal domain-containing protein</fullName>
    </recommendedName>
</protein>
<dbReference type="PANTHER" id="PTHR24126">
    <property type="entry name" value="ANKYRIN REPEAT, PH AND SEC7 DOMAIN CONTAINING PROTEIN SECG-RELATED"/>
    <property type="match status" value="1"/>
</dbReference>
<dbReference type="Pfam" id="PF13924">
    <property type="entry name" value="Lipocalin_5"/>
    <property type="match status" value="1"/>
</dbReference>
<feature type="domain" description="DUF7069" evidence="9">
    <location>
        <begin position="790"/>
        <end position="858"/>
    </location>
</feature>
<feature type="repeat" description="ANK" evidence="3">
    <location>
        <begin position="1128"/>
        <end position="1160"/>
    </location>
</feature>
<keyword evidence="2 3" id="KW-0040">ANK repeat</keyword>
<feature type="domain" description="GPI inositol-deacylase winged helix" evidence="8">
    <location>
        <begin position="869"/>
        <end position="956"/>
    </location>
</feature>
<evidence type="ECO:0000256" key="2">
    <source>
        <dbReference type="ARBA" id="ARBA00023043"/>
    </source>
</evidence>
<proteinExistence type="predicted"/>
<feature type="repeat" description="ANK" evidence="3">
    <location>
        <begin position="1062"/>
        <end position="1094"/>
    </location>
</feature>
<organism evidence="11 12">
    <name type="scientific">Chaetomium fimeti</name>
    <dbReference type="NCBI Taxonomy" id="1854472"/>
    <lineage>
        <taxon>Eukaryota</taxon>
        <taxon>Fungi</taxon>
        <taxon>Dikarya</taxon>
        <taxon>Ascomycota</taxon>
        <taxon>Pezizomycotina</taxon>
        <taxon>Sordariomycetes</taxon>
        <taxon>Sordariomycetidae</taxon>
        <taxon>Sordariales</taxon>
        <taxon>Chaetomiaceae</taxon>
        <taxon>Chaetomium</taxon>
    </lineage>
</organism>
<evidence type="ECO:0000256" key="4">
    <source>
        <dbReference type="SAM" id="Coils"/>
    </source>
</evidence>
<feature type="repeat" description="ANK" evidence="3">
    <location>
        <begin position="1195"/>
        <end position="1227"/>
    </location>
</feature>
<dbReference type="InterPro" id="IPR056884">
    <property type="entry name" value="NPHP3-like_N"/>
</dbReference>
<dbReference type="GeneID" id="87843977"/>
<feature type="domain" description="Nephrocystin 3-like N-terminal" evidence="10">
    <location>
        <begin position="595"/>
        <end position="760"/>
    </location>
</feature>
<evidence type="ECO:0000259" key="9">
    <source>
        <dbReference type="Pfam" id="PF23239"/>
    </source>
</evidence>
<feature type="repeat" description="ANK" evidence="3">
    <location>
        <begin position="1261"/>
        <end position="1293"/>
    </location>
</feature>
<evidence type="ECO:0000259" key="7">
    <source>
        <dbReference type="Pfam" id="PF17100"/>
    </source>
</evidence>
<name>A0AAE0LW99_9PEZI</name>
<feature type="region of interest" description="Disordered" evidence="5">
    <location>
        <begin position="197"/>
        <end position="218"/>
    </location>
</feature>
<dbReference type="PROSITE" id="PS50297">
    <property type="entry name" value="ANK_REP_REGION"/>
    <property type="match status" value="7"/>
</dbReference>
<evidence type="ECO:0000259" key="6">
    <source>
        <dbReference type="Pfam" id="PF13924"/>
    </source>
</evidence>
<comment type="caution">
    <text evidence="11">The sequence shown here is derived from an EMBL/GenBank/DDBJ whole genome shotgun (WGS) entry which is preliminary data.</text>
</comment>
<dbReference type="Proteomes" id="UP001278766">
    <property type="component" value="Unassembled WGS sequence"/>
</dbReference>
<dbReference type="InterPro" id="IPR055497">
    <property type="entry name" value="DUF7069"/>
</dbReference>
<dbReference type="Pfam" id="PF22939">
    <property type="entry name" value="WHD_GPIID"/>
    <property type="match status" value="1"/>
</dbReference>
<dbReference type="InterPro" id="IPR002110">
    <property type="entry name" value="Ankyrin_rpt"/>
</dbReference>
<evidence type="ECO:0000256" key="1">
    <source>
        <dbReference type="ARBA" id="ARBA00022737"/>
    </source>
</evidence>
<dbReference type="RefSeq" id="XP_062663426.1">
    <property type="nucleotide sequence ID" value="XM_062807029.1"/>
</dbReference>
<gene>
    <name evidence="11" type="ORF">B0H64DRAFT_447903</name>
</gene>
<reference evidence="11" key="1">
    <citation type="journal article" date="2023" name="Mol. Phylogenet. Evol.">
        <title>Genome-scale phylogeny and comparative genomics of the fungal order Sordariales.</title>
        <authorList>
            <person name="Hensen N."/>
            <person name="Bonometti L."/>
            <person name="Westerberg I."/>
            <person name="Brannstrom I.O."/>
            <person name="Guillou S."/>
            <person name="Cros-Aarteil S."/>
            <person name="Calhoun S."/>
            <person name="Haridas S."/>
            <person name="Kuo A."/>
            <person name="Mondo S."/>
            <person name="Pangilinan J."/>
            <person name="Riley R."/>
            <person name="LaButti K."/>
            <person name="Andreopoulos B."/>
            <person name="Lipzen A."/>
            <person name="Chen C."/>
            <person name="Yan M."/>
            <person name="Daum C."/>
            <person name="Ng V."/>
            <person name="Clum A."/>
            <person name="Steindorff A."/>
            <person name="Ohm R.A."/>
            <person name="Martin F."/>
            <person name="Silar P."/>
            <person name="Natvig D.O."/>
            <person name="Lalanne C."/>
            <person name="Gautier V."/>
            <person name="Ament-Velasquez S.L."/>
            <person name="Kruys A."/>
            <person name="Hutchinson M.I."/>
            <person name="Powell A.J."/>
            <person name="Barry K."/>
            <person name="Miller A.N."/>
            <person name="Grigoriev I.V."/>
            <person name="Debuchy R."/>
            <person name="Gladieux P."/>
            <person name="Hiltunen Thoren M."/>
            <person name="Johannesson H."/>
        </authorList>
    </citation>
    <scope>NUCLEOTIDE SEQUENCE</scope>
    <source>
        <strain evidence="11">CBS 168.71</strain>
    </source>
</reference>
<feature type="coiled-coil region" evidence="4">
    <location>
        <begin position="503"/>
        <end position="530"/>
    </location>
</feature>
<dbReference type="InterPro" id="IPR054471">
    <property type="entry name" value="GPIID_WHD"/>
</dbReference>
<evidence type="ECO:0000256" key="3">
    <source>
        <dbReference type="PROSITE-ProRule" id="PRU00023"/>
    </source>
</evidence>
<keyword evidence="4" id="KW-0175">Coiled coil</keyword>
<dbReference type="InterPro" id="IPR031359">
    <property type="entry name" value="NACHT_N"/>
</dbReference>
<evidence type="ECO:0000313" key="11">
    <source>
        <dbReference type="EMBL" id="KAK3299912.1"/>
    </source>
</evidence>
<dbReference type="PRINTS" id="PR01415">
    <property type="entry name" value="ANKYRIN"/>
</dbReference>
<evidence type="ECO:0000259" key="8">
    <source>
        <dbReference type="Pfam" id="PF22939"/>
    </source>
</evidence>
<dbReference type="Gene3D" id="1.25.40.20">
    <property type="entry name" value="Ankyrin repeat-containing domain"/>
    <property type="match status" value="3"/>
</dbReference>
<evidence type="ECO:0000259" key="10">
    <source>
        <dbReference type="Pfam" id="PF24883"/>
    </source>
</evidence>